<feature type="compositionally biased region" description="Low complexity" evidence="1">
    <location>
        <begin position="122"/>
        <end position="133"/>
    </location>
</feature>
<evidence type="ECO:0000256" key="1">
    <source>
        <dbReference type="SAM" id="MobiDB-lite"/>
    </source>
</evidence>
<accession>A0AAV4JEI0</accession>
<proteinExistence type="predicted"/>
<organism evidence="2 3">
    <name type="scientific">Elysia marginata</name>
    <dbReference type="NCBI Taxonomy" id="1093978"/>
    <lineage>
        <taxon>Eukaryota</taxon>
        <taxon>Metazoa</taxon>
        <taxon>Spiralia</taxon>
        <taxon>Lophotrochozoa</taxon>
        <taxon>Mollusca</taxon>
        <taxon>Gastropoda</taxon>
        <taxon>Heterobranchia</taxon>
        <taxon>Euthyneura</taxon>
        <taxon>Panpulmonata</taxon>
        <taxon>Sacoglossa</taxon>
        <taxon>Placobranchoidea</taxon>
        <taxon>Plakobranchidae</taxon>
        <taxon>Elysia</taxon>
    </lineage>
</organism>
<feature type="region of interest" description="Disordered" evidence="1">
    <location>
        <begin position="122"/>
        <end position="142"/>
    </location>
</feature>
<dbReference type="EMBL" id="BMAT01006747">
    <property type="protein sequence ID" value="GFS18966.1"/>
    <property type="molecule type" value="Genomic_DNA"/>
</dbReference>
<gene>
    <name evidence="2" type="ORF">ElyMa_003276400</name>
</gene>
<evidence type="ECO:0000313" key="3">
    <source>
        <dbReference type="Proteomes" id="UP000762676"/>
    </source>
</evidence>
<name>A0AAV4JEI0_9GAST</name>
<reference evidence="2 3" key="1">
    <citation type="journal article" date="2021" name="Elife">
        <title>Chloroplast acquisition without the gene transfer in kleptoplastic sea slugs, Plakobranchus ocellatus.</title>
        <authorList>
            <person name="Maeda T."/>
            <person name="Takahashi S."/>
            <person name="Yoshida T."/>
            <person name="Shimamura S."/>
            <person name="Takaki Y."/>
            <person name="Nagai Y."/>
            <person name="Toyoda A."/>
            <person name="Suzuki Y."/>
            <person name="Arimoto A."/>
            <person name="Ishii H."/>
            <person name="Satoh N."/>
            <person name="Nishiyama T."/>
            <person name="Hasebe M."/>
            <person name="Maruyama T."/>
            <person name="Minagawa J."/>
            <person name="Obokata J."/>
            <person name="Shigenobu S."/>
        </authorList>
    </citation>
    <scope>NUCLEOTIDE SEQUENCE [LARGE SCALE GENOMIC DNA]</scope>
</reference>
<dbReference type="Proteomes" id="UP000762676">
    <property type="component" value="Unassembled WGS sequence"/>
</dbReference>
<keyword evidence="3" id="KW-1185">Reference proteome</keyword>
<sequence>MKSLQHAVIEITAFVKTRYATVTVKNKDVPTINSVEVQEAYIDIMLSSIETESRAVSCAVVISSDLDRTSIVSIDAKCRRRVVGRGETNCLGALTEANFACPSEHLIQALLFGTSLSSPTEFSASPASSSSTAYILPTSSST</sequence>
<evidence type="ECO:0000313" key="2">
    <source>
        <dbReference type="EMBL" id="GFS18966.1"/>
    </source>
</evidence>
<protein>
    <submittedName>
        <fullName evidence="2">Uncharacterized protein</fullName>
    </submittedName>
</protein>
<comment type="caution">
    <text evidence="2">The sequence shown here is derived from an EMBL/GenBank/DDBJ whole genome shotgun (WGS) entry which is preliminary data.</text>
</comment>
<dbReference type="AlphaFoldDB" id="A0AAV4JEI0"/>